<accession>A0A1H3SMT7</accession>
<dbReference type="PANTHER" id="PTHR38460">
    <property type="entry name" value="TAUTOMERASE YOLI-RELATED"/>
    <property type="match status" value="1"/>
</dbReference>
<reference evidence="2" key="1">
    <citation type="submission" date="2016-10" db="EMBL/GenBank/DDBJ databases">
        <authorList>
            <person name="Varghese N."/>
            <person name="Submissions S."/>
        </authorList>
    </citation>
    <scope>NUCLEOTIDE SEQUENCE [LARGE SCALE GENOMIC DNA]</scope>
    <source>
        <strain evidence="2">SP</strain>
    </source>
</reference>
<dbReference type="InterPro" id="IPR014347">
    <property type="entry name" value="Tautomerase/MIF_sf"/>
</dbReference>
<dbReference type="Gene3D" id="3.30.429.10">
    <property type="entry name" value="Macrophage Migration Inhibitory Factor"/>
    <property type="match status" value="1"/>
</dbReference>
<sequence length="129" mass="15295">MGQIKVYGIKDSLNPIKETLSEIIHSCMVEAFEIPADKKFHRFFPMDKKDFYYPSGRTEAYTIIEVSMFEGRTVEAKKRFFQLLYERSNRELQLSPQDVEITIFETPQHNWGIRGMPGDELRLHYKVDR</sequence>
<evidence type="ECO:0000313" key="1">
    <source>
        <dbReference type="EMBL" id="SDZ39292.1"/>
    </source>
</evidence>
<keyword evidence="2" id="KW-1185">Reference proteome</keyword>
<dbReference type="EMBL" id="FNPI01000011">
    <property type="protein sequence ID" value="SDZ39292.1"/>
    <property type="molecule type" value="Genomic_DNA"/>
</dbReference>
<dbReference type="SUPFAM" id="SSF55331">
    <property type="entry name" value="Tautomerase/MIF"/>
    <property type="match status" value="1"/>
</dbReference>
<dbReference type="InterPro" id="IPR037479">
    <property type="entry name" value="Tauto_MSAD"/>
</dbReference>
<name>A0A1H3SMT7_9BACI</name>
<dbReference type="PANTHER" id="PTHR38460:SF1">
    <property type="entry name" value="TAUTOMERASE YOLI-RELATED"/>
    <property type="match status" value="1"/>
</dbReference>
<dbReference type="OrthoDB" id="9804765at2"/>
<dbReference type="Pfam" id="PF14552">
    <property type="entry name" value="Tautomerase_2"/>
    <property type="match status" value="1"/>
</dbReference>
<dbReference type="STRING" id="1503961.SAMN05421736_111131"/>
<dbReference type="AlphaFoldDB" id="A0A1H3SMT7"/>
<organism evidence="1 2">
    <name type="scientific">Evansella caseinilytica</name>
    <dbReference type="NCBI Taxonomy" id="1503961"/>
    <lineage>
        <taxon>Bacteria</taxon>
        <taxon>Bacillati</taxon>
        <taxon>Bacillota</taxon>
        <taxon>Bacilli</taxon>
        <taxon>Bacillales</taxon>
        <taxon>Bacillaceae</taxon>
        <taxon>Evansella</taxon>
    </lineage>
</organism>
<proteinExistence type="predicted"/>
<protein>
    <submittedName>
        <fullName evidence="1">Tautomerase enzyme</fullName>
    </submittedName>
</protein>
<evidence type="ECO:0000313" key="2">
    <source>
        <dbReference type="Proteomes" id="UP000198935"/>
    </source>
</evidence>
<gene>
    <name evidence="1" type="ORF">SAMN05421736_111131</name>
</gene>
<dbReference type="Proteomes" id="UP000198935">
    <property type="component" value="Unassembled WGS sequence"/>
</dbReference>